<sequence>MANTTQLQNFNINIKLKLSALWVSVMFCYVYGDFFSLFVPGRIQKLMNGNSGTGHTTPAMLLVYAILMTLPPLMIFLSLILRPKAGKLANLITGALFTGVMMLVVATSISRWMLFYTYLGIVEIIITCLIMGYAWKWPKEEGKG</sequence>
<dbReference type="Pfam" id="PF19851">
    <property type="entry name" value="DUF6326"/>
    <property type="match status" value="1"/>
</dbReference>
<keyword evidence="1" id="KW-0472">Membrane</keyword>
<evidence type="ECO:0000256" key="1">
    <source>
        <dbReference type="SAM" id="Phobius"/>
    </source>
</evidence>
<evidence type="ECO:0000313" key="2">
    <source>
        <dbReference type="EMBL" id="MBD1365099.1"/>
    </source>
</evidence>
<keyword evidence="1" id="KW-0812">Transmembrane</keyword>
<gene>
    <name evidence="2" type="ORF">IDJ77_14855</name>
</gene>
<organism evidence="2 3">
    <name type="scientific">Mucilaginibacter pankratovii</name>
    <dbReference type="NCBI Taxonomy" id="2772110"/>
    <lineage>
        <taxon>Bacteria</taxon>
        <taxon>Pseudomonadati</taxon>
        <taxon>Bacteroidota</taxon>
        <taxon>Sphingobacteriia</taxon>
        <taxon>Sphingobacteriales</taxon>
        <taxon>Sphingobacteriaceae</taxon>
        <taxon>Mucilaginibacter</taxon>
    </lineage>
</organism>
<keyword evidence="1" id="KW-1133">Transmembrane helix</keyword>
<comment type="caution">
    <text evidence="2">The sequence shown here is derived from an EMBL/GenBank/DDBJ whole genome shotgun (WGS) entry which is preliminary data.</text>
</comment>
<dbReference type="InterPro" id="IPR046289">
    <property type="entry name" value="DUF6326"/>
</dbReference>
<dbReference type="Proteomes" id="UP000606600">
    <property type="component" value="Unassembled WGS sequence"/>
</dbReference>
<protein>
    <submittedName>
        <fullName evidence="2">Uncharacterized protein</fullName>
    </submittedName>
</protein>
<name>A0ABR7WS11_9SPHI</name>
<proteinExistence type="predicted"/>
<feature type="transmembrane region" description="Helical" evidence="1">
    <location>
        <begin position="88"/>
        <end position="109"/>
    </location>
</feature>
<feature type="transmembrane region" description="Helical" evidence="1">
    <location>
        <begin position="59"/>
        <end position="81"/>
    </location>
</feature>
<dbReference type="EMBL" id="JACWMY010000007">
    <property type="protein sequence ID" value="MBD1365099.1"/>
    <property type="molecule type" value="Genomic_DNA"/>
</dbReference>
<reference evidence="2 3" key="1">
    <citation type="submission" date="2020-09" db="EMBL/GenBank/DDBJ databases">
        <title>Novel species of Mucilaginibacter isolated from a glacier on the Tibetan Plateau.</title>
        <authorList>
            <person name="Liu Q."/>
            <person name="Xin Y.-H."/>
        </authorList>
    </citation>
    <scope>NUCLEOTIDE SEQUENCE [LARGE SCALE GENOMIC DNA]</scope>
    <source>
        <strain evidence="2 3">ZT4R22</strain>
    </source>
</reference>
<feature type="transmembrane region" description="Helical" evidence="1">
    <location>
        <begin position="20"/>
        <end position="39"/>
    </location>
</feature>
<dbReference type="RefSeq" id="WP_191189759.1">
    <property type="nucleotide sequence ID" value="NZ_JACWMY010000007.1"/>
</dbReference>
<accession>A0ABR7WS11</accession>
<feature type="transmembrane region" description="Helical" evidence="1">
    <location>
        <begin position="115"/>
        <end position="135"/>
    </location>
</feature>
<keyword evidence="3" id="KW-1185">Reference proteome</keyword>
<evidence type="ECO:0000313" key="3">
    <source>
        <dbReference type="Proteomes" id="UP000606600"/>
    </source>
</evidence>